<evidence type="ECO:0000259" key="1">
    <source>
        <dbReference type="Pfam" id="PF13302"/>
    </source>
</evidence>
<dbReference type="Proteomes" id="UP001064087">
    <property type="component" value="Chromosome"/>
</dbReference>
<proteinExistence type="predicted"/>
<feature type="domain" description="N-acetyltransferase" evidence="1">
    <location>
        <begin position="16"/>
        <end position="147"/>
    </location>
</feature>
<dbReference type="SUPFAM" id="SSF55729">
    <property type="entry name" value="Acyl-CoA N-acyltransferases (Nat)"/>
    <property type="match status" value="1"/>
</dbReference>
<gene>
    <name evidence="2" type="ORF">N7U68_11100</name>
</gene>
<reference evidence="2" key="1">
    <citation type="submission" date="2022-10" db="EMBL/GenBank/DDBJ databases">
        <title>Roseovarius pelagicus sp. nov., isolated from Arctic seawater.</title>
        <authorList>
            <person name="Hong Y.W."/>
            <person name="Hwang C.Y."/>
        </authorList>
    </citation>
    <scope>NUCLEOTIDE SEQUENCE</scope>
    <source>
        <strain evidence="2">HL-MP18</strain>
    </source>
</reference>
<sequence>MSFDAQPTLTGADYALRPLVAADYGGLHAAASDPEIWAQHPSPDRWKPEVYRPYFDSLLASRATLAMRDVAQDRIIGCSRYYTAPDMPGTISIGFTFLARAYWGGAANRAVKGLMLAHAFADFDAVWFHIGPDNIRSQKATMKLGARHVYDATLDMGGGTVPWRCYRLNRDAWQPAM</sequence>
<protein>
    <submittedName>
        <fullName evidence="2">GNAT family N-acetyltransferase</fullName>
    </submittedName>
</protein>
<dbReference type="RefSeq" id="WP_206295694.1">
    <property type="nucleotide sequence ID" value="NZ_CP106738.1"/>
</dbReference>
<evidence type="ECO:0000313" key="3">
    <source>
        <dbReference type="Proteomes" id="UP001064087"/>
    </source>
</evidence>
<organism evidence="2 3">
    <name type="scientific">Roseovarius pelagicus</name>
    <dbReference type="NCBI Taxonomy" id="2980108"/>
    <lineage>
        <taxon>Bacteria</taxon>
        <taxon>Pseudomonadati</taxon>
        <taxon>Pseudomonadota</taxon>
        <taxon>Alphaproteobacteria</taxon>
        <taxon>Rhodobacterales</taxon>
        <taxon>Roseobacteraceae</taxon>
        <taxon>Roseovarius</taxon>
    </lineage>
</organism>
<dbReference type="PANTHER" id="PTHR43610:SF1">
    <property type="entry name" value="N-ACETYLTRANSFERASE DOMAIN-CONTAINING PROTEIN"/>
    <property type="match status" value="1"/>
</dbReference>
<dbReference type="InterPro" id="IPR016181">
    <property type="entry name" value="Acyl_CoA_acyltransferase"/>
</dbReference>
<accession>A0ABY6D6B6</accession>
<dbReference type="InterPro" id="IPR000182">
    <property type="entry name" value="GNAT_dom"/>
</dbReference>
<dbReference type="EMBL" id="CP106738">
    <property type="protein sequence ID" value="UXX81682.1"/>
    <property type="molecule type" value="Genomic_DNA"/>
</dbReference>
<dbReference type="Gene3D" id="3.40.630.30">
    <property type="match status" value="1"/>
</dbReference>
<keyword evidence="3" id="KW-1185">Reference proteome</keyword>
<evidence type="ECO:0000313" key="2">
    <source>
        <dbReference type="EMBL" id="UXX81682.1"/>
    </source>
</evidence>
<dbReference type="Pfam" id="PF13302">
    <property type="entry name" value="Acetyltransf_3"/>
    <property type="match status" value="1"/>
</dbReference>
<dbReference type="PANTHER" id="PTHR43610">
    <property type="entry name" value="BLL6696 PROTEIN"/>
    <property type="match status" value="1"/>
</dbReference>
<name>A0ABY6D6B6_9RHOB</name>